<evidence type="ECO:0000313" key="3">
    <source>
        <dbReference type="Proteomes" id="UP000323824"/>
    </source>
</evidence>
<reference evidence="2 3" key="2">
    <citation type="submission" date="2019-09" db="EMBL/GenBank/DDBJ databases">
        <title>Complete Genome Sequence and Methylome Analysis of free living Spirochaetas.</title>
        <authorList>
            <person name="Leshcheva N."/>
            <person name="Mikheeva N."/>
        </authorList>
    </citation>
    <scope>NUCLEOTIDE SEQUENCE [LARGE SCALE GENOMIC DNA]</scope>
    <source>
        <strain evidence="2 3">P</strain>
    </source>
</reference>
<proteinExistence type="predicted"/>
<evidence type="ECO:0000313" key="2">
    <source>
        <dbReference type="EMBL" id="QEN03570.1"/>
    </source>
</evidence>
<feature type="transmembrane region" description="Helical" evidence="1">
    <location>
        <begin position="51"/>
        <end position="69"/>
    </location>
</feature>
<organism evidence="2 3">
    <name type="scientific">Thiospirochaeta perfilievii</name>
    <dbReference type="NCBI Taxonomy" id="252967"/>
    <lineage>
        <taxon>Bacteria</taxon>
        <taxon>Pseudomonadati</taxon>
        <taxon>Spirochaetota</taxon>
        <taxon>Spirochaetia</taxon>
        <taxon>Spirochaetales</taxon>
        <taxon>Spirochaetaceae</taxon>
        <taxon>Thiospirochaeta</taxon>
    </lineage>
</organism>
<dbReference type="EMBL" id="CP035807">
    <property type="protein sequence ID" value="QEN03570.1"/>
    <property type="molecule type" value="Genomic_DNA"/>
</dbReference>
<dbReference type="RefSeq" id="WP_149566828.1">
    <property type="nucleotide sequence ID" value="NZ_CP035807.1"/>
</dbReference>
<accession>A0A5C1Q937</accession>
<keyword evidence="1" id="KW-1133">Transmembrane helix</keyword>
<keyword evidence="3" id="KW-1185">Reference proteome</keyword>
<name>A0A5C1Q937_9SPIO</name>
<sequence>MIKCKFCSQMTDYNKPICENCGLLLNVDLNDQKSSFFTKILYKKIISDAEWLKFFLILLIPLFNIYIVFKYGYFIKNESNITNFCKALVKFVIFMLVCVVLIRVQNEIFNFF</sequence>
<reference evidence="2 3" key="1">
    <citation type="submission" date="2019-02" db="EMBL/GenBank/DDBJ databases">
        <authorList>
            <person name="Fomenkov A."/>
            <person name="Dubinina G."/>
            <person name="Grabovich M."/>
            <person name="Vincze T."/>
            <person name="Roberts R.J."/>
        </authorList>
    </citation>
    <scope>NUCLEOTIDE SEQUENCE [LARGE SCALE GENOMIC DNA]</scope>
    <source>
        <strain evidence="2 3">P</strain>
    </source>
</reference>
<dbReference type="AlphaFoldDB" id="A0A5C1Q937"/>
<gene>
    <name evidence="2" type="ORF">EW093_02270</name>
</gene>
<evidence type="ECO:0000256" key="1">
    <source>
        <dbReference type="SAM" id="Phobius"/>
    </source>
</evidence>
<protein>
    <submittedName>
        <fullName evidence="2">Uncharacterized protein</fullName>
    </submittedName>
</protein>
<keyword evidence="1" id="KW-0472">Membrane</keyword>
<dbReference type="KEGG" id="sper:EW093_02270"/>
<dbReference type="Proteomes" id="UP000323824">
    <property type="component" value="Chromosome"/>
</dbReference>
<keyword evidence="1" id="KW-0812">Transmembrane</keyword>
<feature type="transmembrane region" description="Helical" evidence="1">
    <location>
        <begin position="81"/>
        <end position="102"/>
    </location>
</feature>